<proteinExistence type="predicted"/>
<name>U2DPZ3_9BACE</name>
<evidence type="ECO:0000313" key="3">
    <source>
        <dbReference type="Proteomes" id="UP000016496"/>
    </source>
</evidence>
<evidence type="ECO:0000256" key="1">
    <source>
        <dbReference type="SAM" id="SignalP"/>
    </source>
</evidence>
<dbReference type="Gene3D" id="2.60.120.260">
    <property type="entry name" value="Galactose-binding domain-like"/>
    <property type="match status" value="2"/>
</dbReference>
<feature type="chain" id="PRO_5004626110" description="PKD domain protein" evidence="1">
    <location>
        <begin position="23"/>
        <end position="632"/>
    </location>
</feature>
<evidence type="ECO:0008006" key="4">
    <source>
        <dbReference type="Google" id="ProtNLM"/>
    </source>
</evidence>
<comment type="caution">
    <text evidence="2">The sequence shown here is derived from an EMBL/GenBank/DDBJ whole genome shotgun (WGS) entry which is preliminary data.</text>
</comment>
<keyword evidence="1" id="KW-0732">Signal</keyword>
<dbReference type="SUPFAM" id="SSF49299">
    <property type="entry name" value="PKD domain"/>
    <property type="match status" value="1"/>
</dbReference>
<dbReference type="OrthoDB" id="5381604at2"/>
<dbReference type="InterPro" id="IPR035986">
    <property type="entry name" value="PKD_dom_sf"/>
</dbReference>
<protein>
    <recommendedName>
        <fullName evidence="4">PKD domain protein</fullName>
    </recommendedName>
</protein>
<dbReference type="RefSeq" id="WP_021646707.1">
    <property type="nucleotide sequence ID" value="NZ_KE993153.1"/>
</dbReference>
<dbReference type="AlphaFoldDB" id="U2DPZ3"/>
<reference evidence="2 3" key="1">
    <citation type="submission" date="2013-08" db="EMBL/GenBank/DDBJ databases">
        <authorList>
            <person name="Weinstock G."/>
            <person name="Sodergren E."/>
            <person name="Wylie T."/>
            <person name="Fulton L."/>
            <person name="Fulton R."/>
            <person name="Fronick C."/>
            <person name="O'Laughlin M."/>
            <person name="Godfrey J."/>
            <person name="Miner T."/>
            <person name="Herter B."/>
            <person name="Appelbaum E."/>
            <person name="Cordes M."/>
            <person name="Lek S."/>
            <person name="Wollam A."/>
            <person name="Pepin K.H."/>
            <person name="Palsikar V.B."/>
            <person name="Mitreva M."/>
            <person name="Wilson R.K."/>
        </authorList>
    </citation>
    <scope>NUCLEOTIDE SEQUENCE [LARGE SCALE GENOMIC DNA]</scope>
    <source>
        <strain evidence="2 3">F0041</strain>
    </source>
</reference>
<sequence>MKRIYRYLSILLVKVLVFTACSPVDFTHPSETGLPLASDISVEVTVDQETNQVTFSMNEMKGCIPFWTFDKSEKKDKGYSTQFKFTKVYSKAGVYSVEARLMNANGISDGVVTKEFTINNTLVNFDEYIAKISGKEWRVASAEAGHLGCGESGSEGLGWWMAQPDEKAAKGIYDDRLIFGTDMSYSYNPGEGGTVYVNKGCTLFPEYAPDLTEDYMASVAVQNTTYAFDVDGEDVYITFPSKTLFPYVANDEIYASPRYKIVGITPSRLELISDNGSIAWHYILTSAEVEKPAGYDPDHACNLWKSATITNDFWFADANWTPIENPGFEANGNSYKITMPVATVQTWQAQVKFFTDIATNAVTNYDFSVVFNANKAHKNVTVKLVKHGGGDNDNIYYFVENVSLKAYEDYVFIKTDMPGIDMDKVDLVLDFGGNAEGTEVIVSRVVLKEHACDDGTVVEESEEDGVNWNQASACNRWNVASITNTFFYADANWTPYSEAPGFEVKDHIYKVTLPLATVQMWQAQVAFHTNLDANTVTDYDFRCVLNSSKSLKGVTVKLVHRNGDDGTDNAGNFFFDKKVDLTAYEDFVFKMPAIRAAKDMDRVSLVFDFGGNPENTEVTISGIIFKESVCNE</sequence>
<organism evidence="2 3">
    <name type="scientific">Bacteroides pyogenes F0041</name>
    <dbReference type="NCBI Taxonomy" id="1321819"/>
    <lineage>
        <taxon>Bacteria</taxon>
        <taxon>Pseudomonadati</taxon>
        <taxon>Bacteroidota</taxon>
        <taxon>Bacteroidia</taxon>
        <taxon>Bacteroidales</taxon>
        <taxon>Bacteroidaceae</taxon>
        <taxon>Bacteroides</taxon>
    </lineage>
</organism>
<accession>U2DPZ3</accession>
<dbReference type="EMBL" id="AWSV01000154">
    <property type="protein sequence ID" value="ERI81761.1"/>
    <property type="molecule type" value="Genomic_DNA"/>
</dbReference>
<dbReference type="HOGENOM" id="CLU_019603_0_0_10"/>
<evidence type="ECO:0000313" key="2">
    <source>
        <dbReference type="EMBL" id="ERI81761.1"/>
    </source>
</evidence>
<dbReference type="PATRIC" id="fig|1321819.3.peg.2721"/>
<gene>
    <name evidence="2" type="ORF">HMPREF1981_02947</name>
</gene>
<feature type="signal peptide" evidence="1">
    <location>
        <begin position="1"/>
        <end position="22"/>
    </location>
</feature>
<dbReference type="Proteomes" id="UP000016496">
    <property type="component" value="Unassembled WGS sequence"/>
</dbReference>